<evidence type="ECO:0000313" key="3">
    <source>
        <dbReference type="Proteomes" id="UP001642260"/>
    </source>
</evidence>
<keyword evidence="3" id="KW-1185">Reference proteome</keyword>
<protein>
    <submittedName>
        <fullName evidence="2">Uncharacterized protein</fullName>
    </submittedName>
</protein>
<keyword evidence="1" id="KW-1133">Transmembrane helix</keyword>
<proteinExistence type="predicted"/>
<sequence length="487" mass="56262">MAKLVNVNLKEGSQATNDISNEPPLTSDQEKEVINENLSVGVNIRVVKAMTATDRPGSCSEVKFLWPYSVNHNNCCIYRVPCGLRSVNPEAYTPQMLLIGPLHHYKKAQAVELSKTDVRYMYYNKMELHKKKYLENIALTYGKQTVEEFRSIIKRDEQFIRACYAEPTDSINSNDFVEMMLHDSVFILVFFMHIGPRYIDKTGDFLFDEPCYQYTIFGDLILLENQLPYTLLESLFEPFYAKFEGNITFRDIILQGFGIQGKVTRDKRFLHFTDLRRLVLVQTLGLTEEEQINAKLVRKESIARLRNAEMLNSAGVEFECSEEEASLMIKFERGILTMPCFKAEDATERVFRSIMALEQCHYHYTAFVCNYIDFLDCLIDTESDVDLLVNKGIIKNWLGRRGPIEEMVNRLSLEIVDEGCHYYDISERLNNHYENSFNRTVATLRRVYFKDLWTGTAHVVAFFLLVLTLIGTVASVLQVTQKDNSPP</sequence>
<dbReference type="InterPro" id="IPR004158">
    <property type="entry name" value="DUF247_pln"/>
</dbReference>
<keyword evidence="1" id="KW-0812">Transmembrane</keyword>
<comment type="caution">
    <text evidence="2">The sequence shown here is derived from an EMBL/GenBank/DDBJ whole genome shotgun (WGS) entry which is preliminary data.</text>
</comment>
<organism evidence="2 3">
    <name type="scientific">Eruca vesicaria subsp. sativa</name>
    <name type="common">Garden rocket</name>
    <name type="synonym">Eruca sativa</name>
    <dbReference type="NCBI Taxonomy" id="29727"/>
    <lineage>
        <taxon>Eukaryota</taxon>
        <taxon>Viridiplantae</taxon>
        <taxon>Streptophyta</taxon>
        <taxon>Embryophyta</taxon>
        <taxon>Tracheophyta</taxon>
        <taxon>Spermatophyta</taxon>
        <taxon>Magnoliopsida</taxon>
        <taxon>eudicotyledons</taxon>
        <taxon>Gunneridae</taxon>
        <taxon>Pentapetalae</taxon>
        <taxon>rosids</taxon>
        <taxon>malvids</taxon>
        <taxon>Brassicales</taxon>
        <taxon>Brassicaceae</taxon>
        <taxon>Brassiceae</taxon>
        <taxon>Eruca</taxon>
    </lineage>
</organism>
<feature type="transmembrane region" description="Helical" evidence="1">
    <location>
        <begin position="452"/>
        <end position="477"/>
    </location>
</feature>
<reference evidence="2 3" key="1">
    <citation type="submission" date="2022-03" db="EMBL/GenBank/DDBJ databases">
        <authorList>
            <person name="Macdonald S."/>
            <person name="Ahmed S."/>
            <person name="Newling K."/>
        </authorList>
    </citation>
    <scope>NUCLEOTIDE SEQUENCE [LARGE SCALE GENOMIC DNA]</scope>
</reference>
<dbReference type="Pfam" id="PF03140">
    <property type="entry name" value="DUF247"/>
    <property type="match status" value="1"/>
</dbReference>
<accession>A0ABC8IUN2</accession>
<evidence type="ECO:0000313" key="2">
    <source>
        <dbReference type="EMBL" id="CAH8301678.1"/>
    </source>
</evidence>
<keyword evidence="1" id="KW-0472">Membrane</keyword>
<dbReference type="PANTHER" id="PTHR31170">
    <property type="entry name" value="BNAC04G53230D PROTEIN"/>
    <property type="match status" value="1"/>
</dbReference>
<dbReference type="Proteomes" id="UP001642260">
    <property type="component" value="Unassembled WGS sequence"/>
</dbReference>
<name>A0ABC8IUN2_ERUVS</name>
<dbReference type="AlphaFoldDB" id="A0ABC8IUN2"/>
<evidence type="ECO:0000256" key="1">
    <source>
        <dbReference type="SAM" id="Phobius"/>
    </source>
</evidence>
<gene>
    <name evidence="2" type="ORF">ERUC_LOCUS3028</name>
</gene>
<dbReference type="PANTHER" id="PTHR31170:SF8">
    <property type="entry name" value="EXPRESSED PROTEIN-RELATED"/>
    <property type="match status" value="1"/>
</dbReference>
<dbReference type="EMBL" id="CAKOAT010055711">
    <property type="protein sequence ID" value="CAH8301678.1"/>
    <property type="molecule type" value="Genomic_DNA"/>
</dbReference>